<gene>
    <name evidence="1" type="ORF">AB0763_01660</name>
</gene>
<sequence length="67" mass="7825">MKKRVGNNKHKAKKNYQQAQFEKMVAEYQSAKAELDEMPAGSEAFQAHKKHCDMLFAKAERYFDNTQ</sequence>
<dbReference type="AlphaFoldDB" id="A0AB39HGY1"/>
<evidence type="ECO:0000313" key="1">
    <source>
        <dbReference type="EMBL" id="XDK25381.1"/>
    </source>
</evidence>
<dbReference type="KEGG" id="vih:AB0763_01660"/>
<organism evidence="1">
    <name type="scientific">Vibrio sp. HB236076</name>
    <dbReference type="NCBI Taxonomy" id="3232307"/>
    <lineage>
        <taxon>Bacteria</taxon>
        <taxon>Pseudomonadati</taxon>
        <taxon>Pseudomonadota</taxon>
        <taxon>Gammaproteobacteria</taxon>
        <taxon>Vibrionales</taxon>
        <taxon>Vibrionaceae</taxon>
        <taxon>Vibrio</taxon>
    </lineage>
</organism>
<proteinExistence type="predicted"/>
<protein>
    <submittedName>
        <fullName evidence="1">Uncharacterized protein</fullName>
    </submittedName>
</protein>
<accession>A0AB39HGY1</accession>
<name>A0AB39HGY1_9VIBR</name>
<dbReference type="RefSeq" id="WP_306102154.1">
    <property type="nucleotide sequence ID" value="NZ_CP162601.1"/>
</dbReference>
<reference evidence="1" key="1">
    <citation type="submission" date="2024-07" db="EMBL/GenBank/DDBJ databases">
        <title>Genome Analysis of a Potential Novel Vibrio Species Secreting pH- and Thermo-stable Alginate Lyase and its Application in Producing Alginate Oligosaccharides.</title>
        <authorList>
            <person name="Huang H."/>
            <person name="Bao K."/>
        </authorList>
    </citation>
    <scope>NUCLEOTIDE SEQUENCE</scope>
    <source>
        <strain evidence="1">HB236076</strain>
    </source>
</reference>
<dbReference type="EMBL" id="CP162601">
    <property type="protein sequence ID" value="XDK25381.1"/>
    <property type="molecule type" value="Genomic_DNA"/>
</dbReference>